<dbReference type="AlphaFoldDB" id="A0AAV4C766"/>
<keyword evidence="2" id="KW-1185">Reference proteome</keyword>
<keyword evidence="1" id="KW-0548">Nucleotidyltransferase</keyword>
<name>A0AAV4C766_9GAST</name>
<accession>A0AAV4C766</accession>
<evidence type="ECO:0000313" key="2">
    <source>
        <dbReference type="Proteomes" id="UP000735302"/>
    </source>
</evidence>
<proteinExistence type="predicted"/>
<dbReference type="GO" id="GO:0003964">
    <property type="term" value="F:RNA-directed DNA polymerase activity"/>
    <property type="evidence" value="ECO:0007669"/>
    <property type="project" value="UniProtKB-KW"/>
</dbReference>
<organism evidence="1 2">
    <name type="scientific">Plakobranchus ocellatus</name>
    <dbReference type="NCBI Taxonomy" id="259542"/>
    <lineage>
        <taxon>Eukaryota</taxon>
        <taxon>Metazoa</taxon>
        <taxon>Spiralia</taxon>
        <taxon>Lophotrochozoa</taxon>
        <taxon>Mollusca</taxon>
        <taxon>Gastropoda</taxon>
        <taxon>Heterobranchia</taxon>
        <taxon>Euthyneura</taxon>
        <taxon>Panpulmonata</taxon>
        <taxon>Sacoglossa</taxon>
        <taxon>Placobranchoidea</taxon>
        <taxon>Plakobranchidae</taxon>
        <taxon>Plakobranchus</taxon>
    </lineage>
</organism>
<dbReference type="Proteomes" id="UP000735302">
    <property type="component" value="Unassembled WGS sequence"/>
</dbReference>
<evidence type="ECO:0000313" key="1">
    <source>
        <dbReference type="EMBL" id="GFO28555.1"/>
    </source>
</evidence>
<comment type="caution">
    <text evidence="1">The sequence shown here is derived from an EMBL/GenBank/DDBJ whole genome shotgun (WGS) entry which is preliminary data.</text>
</comment>
<dbReference type="EMBL" id="BLXT01006043">
    <property type="protein sequence ID" value="GFO28555.1"/>
    <property type="molecule type" value="Genomic_DNA"/>
</dbReference>
<sequence length="204" mass="22541">MKVILRSAERVVSPEDLGGGCYMPPVKNFIDDTTIMCSKENETCRLRDRSGSLMNWRIMSFETKNSRSLFIRKYRSTVVREPAHSAVLLESLSTQYHLLLCLNRHSRHIIILLFYLIDIDSTPSSALPESIPTSTPSEVLPESIPTLTPSVVVSESTPSSTPSEVLPELIPTLTPSAVVPESILTSTPSEVLPESVSTLHHNVV</sequence>
<gene>
    <name evidence="1" type="ORF">PoB_005506000</name>
</gene>
<keyword evidence="1" id="KW-0695">RNA-directed DNA polymerase</keyword>
<protein>
    <submittedName>
        <fullName evidence="1">Reverse transcriptase</fullName>
    </submittedName>
</protein>
<reference evidence="1 2" key="1">
    <citation type="journal article" date="2021" name="Elife">
        <title>Chloroplast acquisition without the gene transfer in kleptoplastic sea slugs, Plakobranchus ocellatus.</title>
        <authorList>
            <person name="Maeda T."/>
            <person name="Takahashi S."/>
            <person name="Yoshida T."/>
            <person name="Shimamura S."/>
            <person name="Takaki Y."/>
            <person name="Nagai Y."/>
            <person name="Toyoda A."/>
            <person name="Suzuki Y."/>
            <person name="Arimoto A."/>
            <person name="Ishii H."/>
            <person name="Satoh N."/>
            <person name="Nishiyama T."/>
            <person name="Hasebe M."/>
            <person name="Maruyama T."/>
            <person name="Minagawa J."/>
            <person name="Obokata J."/>
            <person name="Shigenobu S."/>
        </authorList>
    </citation>
    <scope>NUCLEOTIDE SEQUENCE [LARGE SCALE GENOMIC DNA]</scope>
</reference>
<keyword evidence="1" id="KW-0808">Transferase</keyword>